<evidence type="ECO:0000256" key="1">
    <source>
        <dbReference type="ARBA" id="ARBA00022723"/>
    </source>
</evidence>
<evidence type="ECO:0000256" key="6">
    <source>
        <dbReference type="PIRSR" id="PIRSR604574-2"/>
    </source>
</evidence>
<feature type="domain" description="Fe2OG dioxygenase" evidence="7">
    <location>
        <begin position="105"/>
        <end position="210"/>
    </location>
</feature>
<dbReference type="InterPro" id="IPR004574">
    <property type="entry name" value="Alkb"/>
</dbReference>
<dbReference type="GO" id="GO:0032259">
    <property type="term" value="P:methylation"/>
    <property type="evidence" value="ECO:0007669"/>
    <property type="project" value="UniProtKB-KW"/>
</dbReference>
<dbReference type="GO" id="GO:0008198">
    <property type="term" value="F:ferrous iron binding"/>
    <property type="evidence" value="ECO:0007669"/>
    <property type="project" value="TreeGrafter"/>
</dbReference>
<feature type="binding site" evidence="5">
    <location>
        <position position="127"/>
    </location>
    <ligand>
        <name>substrate</name>
    </ligand>
</feature>
<feature type="binding site" evidence="6">
    <location>
        <position position="123"/>
    </location>
    <ligand>
        <name>Fe cation</name>
        <dbReference type="ChEBI" id="CHEBI:24875"/>
        <note>catalytic</note>
    </ligand>
</feature>
<keyword evidence="2" id="KW-0223">Dioxygenase</keyword>
<evidence type="ECO:0000256" key="5">
    <source>
        <dbReference type="PIRSR" id="PIRSR604574-1"/>
    </source>
</evidence>
<sequence>MVKATTPLAEGFGFHPGLLDRSAQMALVAALKAAVADAPFFVPTMPRTGKPFSVRMTDLGPLGWVSDRDGGYRYQPTHPETGKPWPPIPDAVMDIWRAVAGYPHPPEACLVNYYAPGARMGLHQDSDETDRAAPVVSISLGDTCLFRIGGTARKDPTRSLRLSSGDVVVLGGQSRMAYHGVDRLYPGTSTLLDGWFPEGGRLNLTLRRVTKP</sequence>
<dbReference type="AlphaFoldDB" id="A0A1G6E010"/>
<evidence type="ECO:0000256" key="2">
    <source>
        <dbReference type="ARBA" id="ARBA00022964"/>
    </source>
</evidence>
<keyword evidence="3" id="KW-0560">Oxidoreductase</keyword>
<dbReference type="Pfam" id="PF13532">
    <property type="entry name" value="2OG-FeII_Oxy_2"/>
    <property type="match status" value="1"/>
</dbReference>
<evidence type="ECO:0000256" key="4">
    <source>
        <dbReference type="ARBA" id="ARBA00023004"/>
    </source>
</evidence>
<evidence type="ECO:0000256" key="3">
    <source>
        <dbReference type="ARBA" id="ARBA00023002"/>
    </source>
</evidence>
<organism evidence="8 9">
    <name type="scientific">Bauldia litoralis</name>
    <dbReference type="NCBI Taxonomy" id="665467"/>
    <lineage>
        <taxon>Bacteria</taxon>
        <taxon>Pseudomonadati</taxon>
        <taxon>Pseudomonadota</taxon>
        <taxon>Alphaproteobacteria</taxon>
        <taxon>Hyphomicrobiales</taxon>
        <taxon>Kaistiaceae</taxon>
        <taxon>Bauldia</taxon>
    </lineage>
</organism>
<gene>
    <name evidence="8" type="ORF">SAMN02982931_03980</name>
</gene>
<dbReference type="GO" id="GO:0005737">
    <property type="term" value="C:cytoplasm"/>
    <property type="evidence" value="ECO:0007669"/>
    <property type="project" value="TreeGrafter"/>
</dbReference>
<dbReference type="Gene3D" id="2.60.120.590">
    <property type="entry name" value="Alpha-ketoglutarate-dependent dioxygenase AlkB-like"/>
    <property type="match status" value="1"/>
</dbReference>
<dbReference type="OrthoDB" id="9796932at2"/>
<dbReference type="STRING" id="665467.SAMN02982931_03980"/>
<keyword evidence="9" id="KW-1185">Reference proteome</keyword>
<keyword evidence="1 6" id="KW-0479">Metal-binding</keyword>
<evidence type="ECO:0000259" key="7">
    <source>
        <dbReference type="PROSITE" id="PS51471"/>
    </source>
</evidence>
<evidence type="ECO:0000313" key="9">
    <source>
        <dbReference type="Proteomes" id="UP000199071"/>
    </source>
</evidence>
<comment type="cofactor">
    <cofactor evidence="6">
        <name>Fe(2+)</name>
        <dbReference type="ChEBI" id="CHEBI:29033"/>
    </cofactor>
    <text evidence="6">Binds 1 Fe(2+) ion per subunit.</text>
</comment>
<feature type="binding site" evidence="5">
    <location>
        <position position="64"/>
    </location>
    <ligand>
        <name>substrate</name>
    </ligand>
</feature>
<dbReference type="InterPro" id="IPR037151">
    <property type="entry name" value="AlkB-like_sf"/>
</dbReference>
<name>A0A1G6E010_9HYPH</name>
<dbReference type="Proteomes" id="UP000199071">
    <property type="component" value="Unassembled WGS sequence"/>
</dbReference>
<keyword evidence="8" id="KW-0808">Transferase</keyword>
<feature type="binding site" evidence="6">
    <location>
        <position position="179"/>
    </location>
    <ligand>
        <name>Fe cation</name>
        <dbReference type="ChEBI" id="CHEBI:24875"/>
        <note>catalytic</note>
    </ligand>
</feature>
<dbReference type="RefSeq" id="WP_090879200.1">
    <property type="nucleotide sequence ID" value="NZ_FMXQ01000009.1"/>
</dbReference>
<proteinExistence type="predicted"/>
<keyword evidence="8" id="KW-0489">Methyltransferase</keyword>
<dbReference type="EMBL" id="FMXQ01000009">
    <property type="protein sequence ID" value="SDB50754.1"/>
    <property type="molecule type" value="Genomic_DNA"/>
</dbReference>
<keyword evidence="4 6" id="KW-0408">Iron</keyword>
<feature type="binding site" evidence="5">
    <location>
        <position position="153"/>
    </location>
    <ligand>
        <name>substrate</name>
    </ligand>
</feature>
<accession>A0A1G6E010</accession>
<dbReference type="InterPro" id="IPR005123">
    <property type="entry name" value="Oxoglu/Fe-dep_dioxygenase_dom"/>
</dbReference>
<feature type="binding site" evidence="5">
    <location>
        <begin position="72"/>
        <end position="74"/>
    </location>
    <ligand>
        <name>substrate</name>
    </ligand>
</feature>
<feature type="binding site" evidence="5">
    <location>
        <begin position="112"/>
        <end position="114"/>
    </location>
    <ligand>
        <name>2-oxoglutarate</name>
        <dbReference type="ChEBI" id="CHEBI:16810"/>
    </ligand>
</feature>
<dbReference type="GO" id="GO:0008168">
    <property type="term" value="F:methyltransferase activity"/>
    <property type="evidence" value="ECO:0007669"/>
    <property type="project" value="UniProtKB-KW"/>
</dbReference>
<dbReference type="SUPFAM" id="SSF51197">
    <property type="entry name" value="Clavaminate synthase-like"/>
    <property type="match status" value="1"/>
</dbReference>
<dbReference type="GO" id="GO:0035516">
    <property type="term" value="F:broad specificity oxidative DNA demethylase activity"/>
    <property type="evidence" value="ECO:0007669"/>
    <property type="project" value="TreeGrafter"/>
</dbReference>
<evidence type="ECO:0000313" key="8">
    <source>
        <dbReference type="EMBL" id="SDB50754.1"/>
    </source>
</evidence>
<dbReference type="GO" id="GO:0035515">
    <property type="term" value="F:oxidative RNA demethylase activity"/>
    <property type="evidence" value="ECO:0007669"/>
    <property type="project" value="TreeGrafter"/>
</dbReference>
<dbReference type="PANTHER" id="PTHR16557">
    <property type="entry name" value="ALKYLATED DNA REPAIR PROTEIN ALKB-RELATED"/>
    <property type="match status" value="1"/>
</dbReference>
<feature type="binding site" evidence="5">
    <location>
        <begin position="201"/>
        <end position="207"/>
    </location>
    <ligand>
        <name>2-oxoglutarate</name>
        <dbReference type="ChEBI" id="CHEBI:16810"/>
    </ligand>
</feature>
<dbReference type="PANTHER" id="PTHR16557:SF2">
    <property type="entry name" value="NUCLEIC ACID DIOXYGENASE ALKBH1"/>
    <property type="match status" value="1"/>
</dbReference>
<dbReference type="InterPro" id="IPR027450">
    <property type="entry name" value="AlkB-like"/>
</dbReference>
<feature type="binding site" evidence="6">
    <location>
        <position position="125"/>
    </location>
    <ligand>
        <name>Fe cation</name>
        <dbReference type="ChEBI" id="CHEBI:24875"/>
        <note>catalytic</note>
    </ligand>
</feature>
<dbReference type="PROSITE" id="PS51471">
    <property type="entry name" value="FE2OG_OXY"/>
    <property type="match status" value="1"/>
</dbReference>
<reference evidence="8 9" key="1">
    <citation type="submission" date="2016-10" db="EMBL/GenBank/DDBJ databases">
        <authorList>
            <person name="de Groot N.N."/>
        </authorList>
    </citation>
    <scope>NUCLEOTIDE SEQUENCE [LARGE SCALE GENOMIC DNA]</scope>
    <source>
        <strain evidence="8 9">ATCC 35022</strain>
    </source>
</reference>
<protein>
    <submittedName>
        <fullName evidence="8">Alkylated DNA repair protein (DNA oxidative demethylase)</fullName>
    </submittedName>
</protein>
<dbReference type="GO" id="GO:0035513">
    <property type="term" value="P:oxidative RNA demethylation"/>
    <property type="evidence" value="ECO:0007669"/>
    <property type="project" value="TreeGrafter"/>
</dbReference>